<evidence type="ECO:0000256" key="9">
    <source>
        <dbReference type="ARBA" id="ARBA00025475"/>
    </source>
</evidence>
<evidence type="ECO:0000256" key="6">
    <source>
        <dbReference type="ARBA" id="ARBA00022605"/>
    </source>
</evidence>
<dbReference type="CDD" id="cd04731">
    <property type="entry name" value="HisF"/>
    <property type="match status" value="1"/>
</dbReference>
<dbReference type="RefSeq" id="WP_111816588.1">
    <property type="nucleotide sequence ID" value="NZ_CBCRZQ010000009.1"/>
</dbReference>
<dbReference type="InterPro" id="IPR020021">
    <property type="entry name" value="Glycosyl_amidation-assoc_WbuZ"/>
</dbReference>
<comment type="similarity">
    <text evidence="2 12">Belongs to the HisA/HisF family.</text>
</comment>
<evidence type="ECO:0000256" key="3">
    <source>
        <dbReference type="ARBA" id="ARBA00011152"/>
    </source>
</evidence>
<proteinExistence type="inferred from homology"/>
<dbReference type="UniPathway" id="UPA00031">
    <property type="reaction ID" value="UER00010"/>
</dbReference>
<evidence type="ECO:0000256" key="12">
    <source>
        <dbReference type="RuleBase" id="RU003657"/>
    </source>
</evidence>
<comment type="function">
    <text evidence="9">IGPS catalyzes the conversion of PRFAR and glutamine to IGP, AICAR and glutamate. The HisF subunit catalyzes the cyclization activity that produces IGP and AICAR from PRFAR using the ammonia provided by the HisH subunit.</text>
</comment>
<reference evidence="13 14" key="1">
    <citation type="submission" date="2019-08" db="EMBL/GenBank/DDBJ databases">
        <title>Genome of Aequorivita lipolytica Y10-2 (type strain).</title>
        <authorList>
            <person name="Bowman J.P."/>
        </authorList>
    </citation>
    <scope>NUCLEOTIDE SEQUENCE [LARGE SCALE GENOMIC DNA]</scope>
    <source>
        <strain evidence="13 14">Y10-2</strain>
    </source>
</reference>
<dbReference type="InterPro" id="IPR013785">
    <property type="entry name" value="Aldolase_TIM"/>
</dbReference>
<name>A0A5C6YP06_9FLAO</name>
<evidence type="ECO:0000256" key="8">
    <source>
        <dbReference type="ARBA" id="ARBA00023239"/>
    </source>
</evidence>
<evidence type="ECO:0000256" key="1">
    <source>
        <dbReference type="ARBA" id="ARBA00005091"/>
    </source>
</evidence>
<dbReference type="AlphaFoldDB" id="A0A5C6YP06"/>
<dbReference type="GO" id="GO:0000105">
    <property type="term" value="P:L-histidine biosynthetic process"/>
    <property type="evidence" value="ECO:0007669"/>
    <property type="project" value="UniProtKB-UniPathway"/>
</dbReference>
<comment type="pathway">
    <text evidence="1">Amino-acid biosynthesis; L-histidine biosynthesis; L-histidine from 5-phospho-alpha-D-ribose 1-diphosphate: step 5/9.</text>
</comment>
<dbReference type="PANTHER" id="PTHR21235">
    <property type="entry name" value="IMIDAZOLE GLYCEROL PHOSPHATE SYNTHASE SUBUNIT HISF/H IGP SYNTHASE SUBUNIT HISF/H"/>
    <property type="match status" value="1"/>
</dbReference>
<dbReference type="InterPro" id="IPR050064">
    <property type="entry name" value="IGPS_HisA/HisF"/>
</dbReference>
<protein>
    <recommendedName>
        <fullName evidence="4">imidazole glycerol-phosphate synthase</fullName>
        <ecNumber evidence="4">4.3.2.10</ecNumber>
    </recommendedName>
    <alternativeName>
        <fullName evidence="10">IGP synthase cyclase subunit</fullName>
    </alternativeName>
</protein>
<evidence type="ECO:0000256" key="5">
    <source>
        <dbReference type="ARBA" id="ARBA00022490"/>
    </source>
</evidence>
<dbReference type="PANTHER" id="PTHR21235:SF2">
    <property type="entry name" value="IMIDAZOLE GLYCEROL PHOSPHATE SYNTHASE HISHF"/>
    <property type="match status" value="1"/>
</dbReference>
<evidence type="ECO:0000256" key="4">
    <source>
        <dbReference type="ARBA" id="ARBA00012809"/>
    </source>
</evidence>
<dbReference type="OrthoDB" id="9781903at2"/>
<keyword evidence="6 12" id="KW-0028">Amino-acid biosynthesis</keyword>
<dbReference type="Gene3D" id="3.20.20.70">
    <property type="entry name" value="Aldolase class I"/>
    <property type="match status" value="1"/>
</dbReference>
<evidence type="ECO:0000256" key="11">
    <source>
        <dbReference type="ARBA" id="ARBA00047838"/>
    </source>
</evidence>
<evidence type="ECO:0000313" key="14">
    <source>
        <dbReference type="Proteomes" id="UP000321945"/>
    </source>
</evidence>
<dbReference type="NCBIfam" id="NF038364">
    <property type="entry name" value="AglZ_HisF2_fam"/>
    <property type="match status" value="1"/>
</dbReference>
<evidence type="ECO:0000313" key="13">
    <source>
        <dbReference type="EMBL" id="TXD68597.1"/>
    </source>
</evidence>
<gene>
    <name evidence="13" type="primary">wbuZ</name>
    <name evidence="13" type="ORF">ESV24_11840</name>
</gene>
<evidence type="ECO:0000256" key="7">
    <source>
        <dbReference type="ARBA" id="ARBA00023102"/>
    </source>
</evidence>
<dbReference type="Pfam" id="PF00977">
    <property type="entry name" value="His_biosynth"/>
    <property type="match status" value="1"/>
</dbReference>
<dbReference type="Proteomes" id="UP000321945">
    <property type="component" value="Unassembled WGS sequence"/>
</dbReference>
<evidence type="ECO:0000256" key="2">
    <source>
        <dbReference type="ARBA" id="ARBA00009667"/>
    </source>
</evidence>
<dbReference type="InterPro" id="IPR004651">
    <property type="entry name" value="HisF"/>
</dbReference>
<evidence type="ECO:0000256" key="10">
    <source>
        <dbReference type="ARBA" id="ARBA00030264"/>
    </source>
</evidence>
<organism evidence="13 14">
    <name type="scientific">Aequorivita lipolytica</name>
    <dbReference type="NCBI Taxonomy" id="153267"/>
    <lineage>
        <taxon>Bacteria</taxon>
        <taxon>Pseudomonadati</taxon>
        <taxon>Bacteroidota</taxon>
        <taxon>Flavobacteriia</taxon>
        <taxon>Flavobacteriales</taxon>
        <taxon>Flavobacteriaceae</taxon>
        <taxon>Aequorivita</taxon>
    </lineage>
</organism>
<dbReference type="InterPro" id="IPR011060">
    <property type="entry name" value="RibuloseP-bd_barrel"/>
</dbReference>
<keyword evidence="8" id="KW-0456">Lyase</keyword>
<dbReference type="EC" id="4.3.2.10" evidence="4"/>
<dbReference type="GO" id="GO:0000107">
    <property type="term" value="F:imidazoleglycerol-phosphate synthase activity"/>
    <property type="evidence" value="ECO:0007669"/>
    <property type="project" value="InterPro"/>
</dbReference>
<dbReference type="InterPro" id="IPR006062">
    <property type="entry name" value="His_biosynth"/>
</dbReference>
<comment type="subunit">
    <text evidence="3">Heterodimer of HisH and HisF.</text>
</comment>
<keyword evidence="14" id="KW-1185">Reference proteome</keyword>
<accession>A0A5C6YP06</accession>
<keyword evidence="5" id="KW-0963">Cytoplasm</keyword>
<sequence>MRRIRIIPVLLIQNGGLVKSIKFKDHKYIGDPINAVKIFNEKEVDEIVILDISASKENRGPNIEKLTDIAGEAFMPLSYGGGITTIEQVKKLLYQGAEKVILNTSTFDNPKLLTQIAEQFGSQSAVVSIDVKKDWLGNYKVYRNNGKKNTNLSPVDFAKKVEEAGAGEIILTSIDRDGTYKGFDIELIKLVADSVSIPVVACGGASKVADITEAIVKGGASAVAAGSLFVYASEQKGIMINYPKQNQLIEEVFSKL</sequence>
<dbReference type="SUPFAM" id="SSF51366">
    <property type="entry name" value="Ribulose-phoshate binding barrel"/>
    <property type="match status" value="1"/>
</dbReference>
<dbReference type="GO" id="GO:0016833">
    <property type="term" value="F:oxo-acid-lyase activity"/>
    <property type="evidence" value="ECO:0007669"/>
    <property type="project" value="InterPro"/>
</dbReference>
<comment type="catalytic activity">
    <reaction evidence="11">
        <text>5-[(5-phospho-1-deoxy-D-ribulos-1-ylimino)methylamino]-1-(5-phospho-beta-D-ribosyl)imidazole-4-carboxamide + L-glutamine = D-erythro-1-(imidazol-4-yl)glycerol 3-phosphate + 5-amino-1-(5-phospho-beta-D-ribosyl)imidazole-4-carboxamide + L-glutamate + H(+)</text>
        <dbReference type="Rhea" id="RHEA:24793"/>
        <dbReference type="ChEBI" id="CHEBI:15378"/>
        <dbReference type="ChEBI" id="CHEBI:29985"/>
        <dbReference type="ChEBI" id="CHEBI:58278"/>
        <dbReference type="ChEBI" id="CHEBI:58359"/>
        <dbReference type="ChEBI" id="CHEBI:58475"/>
        <dbReference type="ChEBI" id="CHEBI:58525"/>
        <dbReference type="EC" id="4.3.2.10"/>
    </reaction>
</comment>
<dbReference type="EMBL" id="VORU01000010">
    <property type="protein sequence ID" value="TXD68597.1"/>
    <property type="molecule type" value="Genomic_DNA"/>
</dbReference>
<comment type="caution">
    <text evidence="13">The sequence shown here is derived from an EMBL/GenBank/DDBJ whole genome shotgun (WGS) entry which is preliminary data.</text>
</comment>
<keyword evidence="7 12" id="KW-0368">Histidine biosynthesis</keyword>
<dbReference type="NCBIfam" id="TIGR03572">
    <property type="entry name" value="WbuZ"/>
    <property type="match status" value="1"/>
</dbReference>